<comment type="caution">
    <text evidence="2">The sequence shown here is derived from an EMBL/GenBank/DDBJ whole genome shotgun (WGS) entry which is preliminary data.</text>
</comment>
<dbReference type="InterPro" id="IPR002931">
    <property type="entry name" value="Transglutaminase-like"/>
</dbReference>
<gene>
    <name evidence="2" type="ORF">ENS15_00415</name>
</gene>
<dbReference type="PANTHER" id="PTHR35532:SF5">
    <property type="entry name" value="CARBOHYDRATE-BINDING DOMAIN-CONTAINING PROTEIN"/>
    <property type="match status" value="1"/>
</dbReference>
<evidence type="ECO:0000259" key="1">
    <source>
        <dbReference type="SMART" id="SM00460"/>
    </source>
</evidence>
<dbReference type="Pfam" id="PF01841">
    <property type="entry name" value="Transglut_core"/>
    <property type="match status" value="1"/>
</dbReference>
<dbReference type="InterPro" id="IPR038765">
    <property type="entry name" value="Papain-like_cys_pep_sf"/>
</dbReference>
<name>A0A7C3NFH9_UNCW3</name>
<feature type="domain" description="Transglutaminase-like" evidence="1">
    <location>
        <begin position="152"/>
        <end position="217"/>
    </location>
</feature>
<accession>A0A7C3NFH9</accession>
<dbReference type="SMART" id="SM00460">
    <property type="entry name" value="TGc"/>
    <property type="match status" value="1"/>
</dbReference>
<dbReference type="EMBL" id="DSTT01000001">
    <property type="protein sequence ID" value="HFK23106.1"/>
    <property type="molecule type" value="Genomic_DNA"/>
</dbReference>
<dbReference type="PANTHER" id="PTHR35532">
    <property type="entry name" value="SIMILAR TO POLYHYDROXYALKANOATE DEPOLYMERASE"/>
    <property type="match status" value="1"/>
</dbReference>
<organism evidence="2">
    <name type="scientific">candidate division WOR-3 bacterium</name>
    <dbReference type="NCBI Taxonomy" id="2052148"/>
    <lineage>
        <taxon>Bacteria</taxon>
        <taxon>Bacteria division WOR-3</taxon>
    </lineage>
</organism>
<dbReference type="Gene3D" id="3.10.620.30">
    <property type="match status" value="1"/>
</dbReference>
<proteinExistence type="predicted"/>
<protein>
    <recommendedName>
        <fullName evidence="1">Transglutaminase-like domain-containing protein</fullName>
    </recommendedName>
</protein>
<dbReference type="AlphaFoldDB" id="A0A7C3NFH9"/>
<sequence>MKRIFKILFFFSLIFLFISNFSIESKKKELLKESEKYNIKDWAKFIIENSEDVDILNFNKDNFIFNLLSIKNNLEKVEWKDKIDDSLLFYYVIPLRVSQEPVENFYRVYGDTIFELVKDLSMRDAVLKINEWCFSKMEYKPTEPYDQNATTTIKRGFGRCEEMMILFIKALRSVGIPAREAYTPYWPFTNSNHAWCELWIDGKWYFLGGGEPGDLNNTWFKDQVKRTGIVLSPVFGKGEKGYDLLNVSKNYFKPVKLKILSEDSTIVSVSVFNFAGLLPIVLDTLKDSITFELGKNSYFIFGYKNGKMDYRIVDLFSDTSVTLEVKKDFVKDTSFFLKVSNVVKDNNESFYKPNFDSLNIVRKKNFERLEFSGKSGDSLFDTILKNSRGNYEKILSFYERIDCSKKEILKIFLKNFAPKDLVFLDTTNLYNELKSLKYQLDGIDDSIIENYLISQRIYYEPISFYRYQLSKNFKKFKDVDDEKTFEKVYRWVEKNIKDESSDNFYKTIKTPLETFILKKGSELERYILVVAILRSLNIPAKLNYDIKMISYFGKDGWKYKSFGNTENKKKLIFLKFFENGKNISKEKEIYEDFSIERFKNHPDIIEPEIAENCDSFIKVETDYDKYYLIYGFRDDIGSSFVSLKNIIGDTINIFLDSLKIFSLTQKKSLKSFKNFEKLSKYKDVRDKRKMLIFLDLNNEESISTLLINKDFIKSFEGFIYIFTNKDDKVFDLFNKENISVFKISKDDLKSFDVNILPTIIVIEENITLFWIEGLNLNLKNMIKY</sequence>
<evidence type="ECO:0000313" key="2">
    <source>
        <dbReference type="EMBL" id="HFK23106.1"/>
    </source>
</evidence>
<dbReference type="SUPFAM" id="SSF54001">
    <property type="entry name" value="Cysteine proteinases"/>
    <property type="match status" value="1"/>
</dbReference>
<reference evidence="2" key="1">
    <citation type="journal article" date="2020" name="mSystems">
        <title>Genome- and Community-Level Interaction Insights into Carbon Utilization and Element Cycling Functions of Hydrothermarchaeota in Hydrothermal Sediment.</title>
        <authorList>
            <person name="Zhou Z."/>
            <person name="Liu Y."/>
            <person name="Xu W."/>
            <person name="Pan J."/>
            <person name="Luo Z.H."/>
            <person name="Li M."/>
        </authorList>
    </citation>
    <scope>NUCLEOTIDE SEQUENCE [LARGE SCALE GENOMIC DNA]</scope>
    <source>
        <strain evidence="2">SpSt-464</strain>
    </source>
</reference>